<accession>A0A6L3YUA6</accession>
<gene>
    <name evidence="2" type="ORF">F9L08_08245</name>
</gene>
<dbReference type="AlphaFoldDB" id="A0A6L3YUA6"/>
<evidence type="ECO:0000313" key="3">
    <source>
        <dbReference type="Proteomes" id="UP000481643"/>
    </source>
</evidence>
<dbReference type="Proteomes" id="UP000481643">
    <property type="component" value="Unassembled WGS sequence"/>
</dbReference>
<keyword evidence="1" id="KW-0812">Transmembrane</keyword>
<name>A0A6L3YUA6_9HYPH</name>
<comment type="caution">
    <text evidence="2">The sequence shown here is derived from an EMBL/GenBank/DDBJ whole genome shotgun (WGS) entry which is preliminary data.</text>
</comment>
<organism evidence="2 3">
    <name type="scientific">Brucella tritici</name>
    <dbReference type="NCBI Taxonomy" id="94626"/>
    <lineage>
        <taxon>Bacteria</taxon>
        <taxon>Pseudomonadati</taxon>
        <taxon>Pseudomonadota</taxon>
        <taxon>Alphaproteobacteria</taxon>
        <taxon>Hyphomicrobiales</taxon>
        <taxon>Brucellaceae</taxon>
        <taxon>Brucella/Ochrobactrum group</taxon>
        <taxon>Brucella</taxon>
    </lineage>
</organism>
<reference evidence="2 3" key="1">
    <citation type="submission" date="2019-09" db="EMBL/GenBank/DDBJ databases">
        <title>Taxonomic organization of the family Brucellaceae based on a phylogenomic approach.</title>
        <authorList>
            <person name="Leclercq S."/>
            <person name="Cloeckaert A."/>
            <person name="Zygmunt M.S."/>
        </authorList>
    </citation>
    <scope>NUCLEOTIDE SEQUENCE [LARGE SCALE GENOMIC DNA]</scope>
    <source>
        <strain evidence="2 3">WS1830</strain>
    </source>
</reference>
<sequence>MSGAAGTVAETTETEVIDISAIQPWTSVVATIISIGAAVYAVVTSGAKKNAATLDDHEHRISTIENDLKHLPSKESFYQLQIDMTELKGQIGTITKSSEATERTVRRVEDFLLKKGQ</sequence>
<keyword evidence="1" id="KW-1133">Transmembrane helix</keyword>
<dbReference type="Pfam" id="PF10805">
    <property type="entry name" value="DUF2730"/>
    <property type="match status" value="1"/>
</dbReference>
<dbReference type="InterPro" id="IPR020269">
    <property type="entry name" value="Phage_Mu_Releasin"/>
</dbReference>
<evidence type="ECO:0000313" key="2">
    <source>
        <dbReference type="EMBL" id="KAB2687535.1"/>
    </source>
</evidence>
<feature type="transmembrane region" description="Helical" evidence="1">
    <location>
        <begin position="22"/>
        <end position="43"/>
    </location>
</feature>
<keyword evidence="1" id="KW-0472">Membrane</keyword>
<evidence type="ECO:0000256" key="1">
    <source>
        <dbReference type="SAM" id="Phobius"/>
    </source>
</evidence>
<proteinExistence type="predicted"/>
<protein>
    <submittedName>
        <fullName evidence="2">DUF2730 family protein</fullName>
    </submittedName>
</protein>
<dbReference type="EMBL" id="WBVX01000006">
    <property type="protein sequence ID" value="KAB2687535.1"/>
    <property type="molecule type" value="Genomic_DNA"/>
</dbReference>